<keyword evidence="3" id="KW-1185">Reference proteome</keyword>
<feature type="region of interest" description="Disordered" evidence="1">
    <location>
        <begin position="74"/>
        <end position="93"/>
    </location>
</feature>
<reference evidence="2" key="1">
    <citation type="submission" date="2023-06" db="EMBL/GenBank/DDBJ databases">
        <title>Genome-scale phylogeny and comparative genomics of the fungal order Sordariales.</title>
        <authorList>
            <consortium name="Lawrence Berkeley National Laboratory"/>
            <person name="Hensen N."/>
            <person name="Bonometti L."/>
            <person name="Westerberg I."/>
            <person name="Brannstrom I.O."/>
            <person name="Guillou S."/>
            <person name="Cros-Aarteil S."/>
            <person name="Calhoun S."/>
            <person name="Haridas S."/>
            <person name="Kuo A."/>
            <person name="Mondo S."/>
            <person name="Pangilinan J."/>
            <person name="Riley R."/>
            <person name="Labutti K."/>
            <person name="Andreopoulos B."/>
            <person name="Lipzen A."/>
            <person name="Chen C."/>
            <person name="Yanf M."/>
            <person name="Daum C."/>
            <person name="Ng V."/>
            <person name="Clum A."/>
            <person name="Steindorff A."/>
            <person name="Ohm R."/>
            <person name="Martin F."/>
            <person name="Silar P."/>
            <person name="Natvig D."/>
            <person name="Lalanne C."/>
            <person name="Gautier V."/>
            <person name="Ament-Velasquez S.L."/>
            <person name="Kruys A."/>
            <person name="Hutchinson M.I."/>
            <person name="Powell A.J."/>
            <person name="Barry K."/>
            <person name="Miller A.N."/>
            <person name="Grigoriev I.V."/>
            <person name="Debuchy R."/>
            <person name="Gladieux P."/>
            <person name="Thoren M.H."/>
            <person name="Johannesson H."/>
        </authorList>
    </citation>
    <scope>NUCLEOTIDE SEQUENCE</scope>
    <source>
        <strain evidence="2">SMH2532-1</strain>
    </source>
</reference>
<comment type="caution">
    <text evidence="2">The sequence shown here is derived from an EMBL/GenBank/DDBJ whole genome shotgun (WGS) entry which is preliminary data.</text>
</comment>
<accession>A0AA39Y9A1</accession>
<dbReference type="Proteomes" id="UP001174936">
    <property type="component" value="Unassembled WGS sequence"/>
</dbReference>
<proteinExistence type="predicted"/>
<organism evidence="2 3">
    <name type="scientific">Cercophora newfieldiana</name>
    <dbReference type="NCBI Taxonomy" id="92897"/>
    <lineage>
        <taxon>Eukaryota</taxon>
        <taxon>Fungi</taxon>
        <taxon>Dikarya</taxon>
        <taxon>Ascomycota</taxon>
        <taxon>Pezizomycotina</taxon>
        <taxon>Sordariomycetes</taxon>
        <taxon>Sordariomycetidae</taxon>
        <taxon>Sordariales</taxon>
        <taxon>Lasiosphaeriaceae</taxon>
        <taxon>Cercophora</taxon>
    </lineage>
</organism>
<dbReference type="EMBL" id="JAULSV010000003">
    <property type="protein sequence ID" value="KAK0648421.1"/>
    <property type="molecule type" value="Genomic_DNA"/>
</dbReference>
<protein>
    <submittedName>
        <fullName evidence="2">Uncharacterized protein</fullName>
    </submittedName>
</protein>
<evidence type="ECO:0000256" key="1">
    <source>
        <dbReference type="SAM" id="MobiDB-lite"/>
    </source>
</evidence>
<sequence>MVATGMIQQHTSLQLHTILRATSCTTCPAYGPFLFLPTCERCCWQCFRGFAPSRFSLGKPLAVDGIADIQTKEKANASKPVQRLPGNRSGPRSPSMVHVWNGVILLKDPETMEAGDPDGGGFGCRGCIFLRNLARGFLSGQGVSDQELSAVKALEGIGDLTMYALSREEFLRHVVDCPGQKRLPIYSGATRKR</sequence>
<dbReference type="AlphaFoldDB" id="A0AA39Y9A1"/>
<gene>
    <name evidence="2" type="ORF">B0T16DRAFT_408167</name>
</gene>
<name>A0AA39Y9A1_9PEZI</name>
<evidence type="ECO:0000313" key="3">
    <source>
        <dbReference type="Proteomes" id="UP001174936"/>
    </source>
</evidence>
<evidence type="ECO:0000313" key="2">
    <source>
        <dbReference type="EMBL" id="KAK0648421.1"/>
    </source>
</evidence>